<comment type="caution">
    <text evidence="1">The sequence shown here is derived from an EMBL/GenBank/DDBJ whole genome shotgun (WGS) entry which is preliminary data.</text>
</comment>
<evidence type="ECO:0000313" key="2">
    <source>
        <dbReference type="Proteomes" id="UP000265520"/>
    </source>
</evidence>
<dbReference type="Proteomes" id="UP000265520">
    <property type="component" value="Unassembled WGS sequence"/>
</dbReference>
<proteinExistence type="predicted"/>
<dbReference type="AlphaFoldDB" id="A0A392QB70"/>
<sequence length="30" mass="3149">MLAEDSSQIASFAAARGIVSSSLVDFHNPQ</sequence>
<organism evidence="1 2">
    <name type="scientific">Trifolium medium</name>
    <dbReference type="NCBI Taxonomy" id="97028"/>
    <lineage>
        <taxon>Eukaryota</taxon>
        <taxon>Viridiplantae</taxon>
        <taxon>Streptophyta</taxon>
        <taxon>Embryophyta</taxon>
        <taxon>Tracheophyta</taxon>
        <taxon>Spermatophyta</taxon>
        <taxon>Magnoliopsida</taxon>
        <taxon>eudicotyledons</taxon>
        <taxon>Gunneridae</taxon>
        <taxon>Pentapetalae</taxon>
        <taxon>rosids</taxon>
        <taxon>fabids</taxon>
        <taxon>Fabales</taxon>
        <taxon>Fabaceae</taxon>
        <taxon>Papilionoideae</taxon>
        <taxon>50 kb inversion clade</taxon>
        <taxon>NPAAA clade</taxon>
        <taxon>Hologalegina</taxon>
        <taxon>IRL clade</taxon>
        <taxon>Trifolieae</taxon>
        <taxon>Trifolium</taxon>
    </lineage>
</organism>
<accession>A0A392QB70</accession>
<feature type="non-terminal residue" evidence="1">
    <location>
        <position position="30"/>
    </location>
</feature>
<keyword evidence="2" id="KW-1185">Reference proteome</keyword>
<name>A0A392QB70_9FABA</name>
<protein>
    <submittedName>
        <fullName evidence="1">Uncharacterized protein</fullName>
    </submittedName>
</protein>
<reference evidence="1 2" key="1">
    <citation type="journal article" date="2018" name="Front. Plant Sci.">
        <title>Red Clover (Trifolium pratense) and Zigzag Clover (T. medium) - A Picture of Genomic Similarities and Differences.</title>
        <authorList>
            <person name="Dluhosova J."/>
            <person name="Istvanek J."/>
            <person name="Nedelnik J."/>
            <person name="Repkova J."/>
        </authorList>
    </citation>
    <scope>NUCLEOTIDE SEQUENCE [LARGE SCALE GENOMIC DNA]</scope>
    <source>
        <strain evidence="2">cv. 10/8</strain>
        <tissue evidence="1">Leaf</tissue>
    </source>
</reference>
<dbReference type="EMBL" id="LXQA010125598">
    <property type="protein sequence ID" value="MCI21571.1"/>
    <property type="molecule type" value="Genomic_DNA"/>
</dbReference>
<evidence type="ECO:0000313" key="1">
    <source>
        <dbReference type="EMBL" id="MCI21571.1"/>
    </source>
</evidence>